<feature type="compositionally biased region" description="Low complexity" evidence="5">
    <location>
        <begin position="308"/>
        <end position="323"/>
    </location>
</feature>
<protein>
    <recommendedName>
        <fullName evidence="6">YEATS domain-containing protein</fullName>
    </recommendedName>
</protein>
<keyword evidence="3 4" id="KW-0539">Nucleus</keyword>
<keyword evidence="1" id="KW-0805">Transcription regulation</keyword>
<comment type="subcellular location">
    <subcellularLocation>
        <location evidence="4">Nucleus</location>
    </subcellularLocation>
</comment>
<dbReference type="InterPro" id="IPR055129">
    <property type="entry name" value="YEATS_dom"/>
</dbReference>
<sequence>MLPGSSDVAAGGLPLLSAVKSVSFHLHPSFPQPIRVVETPNMPPPPPQGRSSRAGQDDGDNKKEAMAGWMVEEDGWGEFEAMIKINWNSGLTTTLNIDAGAGSGADGGQGSPKKLKSAAVSSLASKGLGKKGGKQVVAEEKPLVIKHPIRLYPQGTTGPVGVPMEAYLKQADLGAVVHEYYDEVVFTDPTKGFYDRVMGRNRSSSSRSPPMPTTSASRNSQCPGSHPWSLALRRAWSTQRGETSTPRQRDLKVLQTETQTLPSPQPRSRNVPLEGRRRADSVEVTEAHTEEGEGTKGERQFGTEEGLADSSSKSRAASMWRASRASDDERSLDSSDVK</sequence>
<organism evidence="7 8">
    <name type="scientific">Triparma retinervis</name>
    <dbReference type="NCBI Taxonomy" id="2557542"/>
    <lineage>
        <taxon>Eukaryota</taxon>
        <taxon>Sar</taxon>
        <taxon>Stramenopiles</taxon>
        <taxon>Ochrophyta</taxon>
        <taxon>Bolidophyceae</taxon>
        <taxon>Parmales</taxon>
        <taxon>Triparmaceae</taxon>
        <taxon>Triparma</taxon>
    </lineage>
</organism>
<feature type="compositionally biased region" description="Low complexity" evidence="5">
    <location>
        <begin position="202"/>
        <end position="218"/>
    </location>
</feature>
<feature type="region of interest" description="Disordered" evidence="5">
    <location>
        <begin position="193"/>
        <end position="338"/>
    </location>
</feature>
<keyword evidence="8" id="KW-1185">Reference proteome</keyword>
<reference evidence="7" key="1">
    <citation type="submission" date="2022-07" db="EMBL/GenBank/DDBJ databases">
        <title>Genome analysis of Parmales, a sister group of diatoms, reveals the evolutionary specialization of diatoms from phago-mixotrophs to photoautotrophs.</title>
        <authorList>
            <person name="Ban H."/>
            <person name="Sato S."/>
            <person name="Yoshikawa S."/>
            <person name="Kazumasa Y."/>
            <person name="Nakamura Y."/>
            <person name="Ichinomiya M."/>
            <person name="Saitoh K."/>
            <person name="Sato N."/>
            <person name="Blanc-Mathieu R."/>
            <person name="Endo H."/>
            <person name="Kuwata A."/>
            <person name="Ogata H."/>
        </authorList>
    </citation>
    <scope>NUCLEOTIDE SEQUENCE</scope>
</reference>
<dbReference type="InterPro" id="IPR038704">
    <property type="entry name" value="YEAST_sf"/>
</dbReference>
<dbReference type="PANTHER" id="PTHR47573">
    <property type="entry name" value="PROTEIN AF-9 HOMOLOG"/>
    <property type="match status" value="1"/>
</dbReference>
<feature type="compositionally biased region" description="Polar residues" evidence="5">
    <location>
        <begin position="255"/>
        <end position="268"/>
    </location>
</feature>
<feature type="compositionally biased region" description="Basic and acidic residues" evidence="5">
    <location>
        <begin position="324"/>
        <end position="338"/>
    </location>
</feature>
<gene>
    <name evidence="7" type="ORF">TrRE_jg9033</name>
</gene>
<evidence type="ECO:0000313" key="7">
    <source>
        <dbReference type="EMBL" id="GMH56559.1"/>
    </source>
</evidence>
<evidence type="ECO:0000256" key="1">
    <source>
        <dbReference type="ARBA" id="ARBA00023015"/>
    </source>
</evidence>
<evidence type="ECO:0000259" key="6">
    <source>
        <dbReference type="PROSITE" id="PS51037"/>
    </source>
</evidence>
<dbReference type="InterPro" id="IPR005033">
    <property type="entry name" value="YEATS"/>
</dbReference>
<dbReference type="PROSITE" id="PS51037">
    <property type="entry name" value="YEATS"/>
    <property type="match status" value="1"/>
</dbReference>
<dbReference type="Gene3D" id="2.60.40.1970">
    <property type="entry name" value="YEATS domain"/>
    <property type="match status" value="2"/>
</dbReference>
<evidence type="ECO:0000256" key="2">
    <source>
        <dbReference type="ARBA" id="ARBA00023163"/>
    </source>
</evidence>
<feature type="compositionally biased region" description="Polar residues" evidence="5">
    <location>
        <begin position="236"/>
        <end position="246"/>
    </location>
</feature>
<dbReference type="GO" id="GO:0005634">
    <property type="term" value="C:nucleus"/>
    <property type="evidence" value="ECO:0007669"/>
    <property type="project" value="UniProtKB-SubCell"/>
</dbReference>
<feature type="compositionally biased region" description="Basic and acidic residues" evidence="5">
    <location>
        <begin position="274"/>
        <end position="302"/>
    </location>
</feature>
<dbReference type="PANTHER" id="PTHR47573:SF1">
    <property type="entry name" value="PROTEIN AF-9 HOMOLOG"/>
    <property type="match status" value="1"/>
</dbReference>
<dbReference type="GO" id="GO:0006355">
    <property type="term" value="P:regulation of DNA-templated transcription"/>
    <property type="evidence" value="ECO:0007669"/>
    <property type="project" value="InterPro"/>
</dbReference>
<dbReference type="EMBL" id="BRXZ01000884">
    <property type="protein sequence ID" value="GMH56559.1"/>
    <property type="molecule type" value="Genomic_DNA"/>
</dbReference>
<dbReference type="Proteomes" id="UP001165082">
    <property type="component" value="Unassembled WGS sequence"/>
</dbReference>
<evidence type="ECO:0000256" key="3">
    <source>
        <dbReference type="ARBA" id="ARBA00023242"/>
    </source>
</evidence>
<dbReference type="OrthoDB" id="16041at2759"/>
<evidence type="ECO:0000256" key="4">
    <source>
        <dbReference type="PROSITE-ProRule" id="PRU00376"/>
    </source>
</evidence>
<keyword evidence="2" id="KW-0804">Transcription</keyword>
<name>A0A9W6ZU14_9STRA</name>
<accession>A0A9W6ZU14</accession>
<feature type="region of interest" description="Disordered" evidence="5">
    <location>
        <begin position="34"/>
        <end position="62"/>
    </location>
</feature>
<comment type="caution">
    <text evidence="7">The sequence shown here is derived from an EMBL/GenBank/DDBJ whole genome shotgun (WGS) entry which is preliminary data.</text>
</comment>
<proteinExistence type="predicted"/>
<dbReference type="AlphaFoldDB" id="A0A9W6ZU14"/>
<evidence type="ECO:0000313" key="8">
    <source>
        <dbReference type="Proteomes" id="UP001165082"/>
    </source>
</evidence>
<evidence type="ECO:0000256" key="5">
    <source>
        <dbReference type="SAM" id="MobiDB-lite"/>
    </source>
</evidence>
<feature type="domain" description="YEATS" evidence="6">
    <location>
        <begin position="1"/>
        <end position="200"/>
    </location>
</feature>